<keyword evidence="1" id="KW-0645">Protease</keyword>
<protein>
    <submittedName>
        <fullName evidence="6">Trypsin-like peptidase domain-containing protein</fullName>
    </submittedName>
</protein>
<feature type="region of interest" description="Disordered" evidence="3">
    <location>
        <begin position="218"/>
        <end position="244"/>
    </location>
</feature>
<dbReference type="InterPro" id="IPR001478">
    <property type="entry name" value="PDZ"/>
</dbReference>
<evidence type="ECO:0000313" key="6">
    <source>
        <dbReference type="EMBL" id="HIQ80416.1"/>
    </source>
</evidence>
<dbReference type="Pfam" id="PF13365">
    <property type="entry name" value="Trypsin_2"/>
    <property type="match status" value="1"/>
</dbReference>
<sequence>MSEFIPENDGFVPRNDQSGEAAAPPEEQNLQDEQKALQPQGEKADPAQDTTEPGNSEKKEGTVQLPQEGFATENREAGPGEGKNADQTAQQGAPVRQNFAQGQVCPPQTAQPGVYPAAYQAGVQQGDNRAGVYNGQGAYGQRYYNPATGQYYYTANMQMPPKKKMSNGMKAFIGCMIGLFVILAGVFSVLLAQSFSQLQKDGTGWFQLPSGIDPDEFFNSDGSSAVQSDDPAGSGNTAIDPNGPNITLYPQPDNLASDQYNAQYAFKKVSPSVVGVVMYKDVNLQNGTSSQTSSQGTGIIISSDGYIVTNSHVIGDSKQYKVTVVLSEEEEYPAQVVGYDTRTDLAVLKINASKDLQAAQFASSEDIEVGQDVAAIGNPGGISFSNSLTKGIISAVNRTVSGSNIGYIQTDAAINPGNSGGPLVNLSGQVLGINTIKIVNTEYEGMGFAIPSKTVREVVNDIITQGYVSGRVRIGVTGNEITSLLAQYNNVPTGILIDTFADDSPLPEKGVQKNDIITAIDGVKITSFSRFYTELAKYKPGDEVTLSIYRMPQRRGEEAQTFDIQIKLLADNGETQS</sequence>
<keyword evidence="4" id="KW-0472">Membrane</keyword>
<dbReference type="GO" id="GO:0006508">
    <property type="term" value="P:proteolysis"/>
    <property type="evidence" value="ECO:0007669"/>
    <property type="project" value="UniProtKB-KW"/>
</dbReference>
<dbReference type="Gene3D" id="2.30.42.10">
    <property type="match status" value="1"/>
</dbReference>
<dbReference type="PANTHER" id="PTHR43343:SF3">
    <property type="entry name" value="PROTEASE DO-LIKE 8, CHLOROPLASTIC"/>
    <property type="match status" value="1"/>
</dbReference>
<dbReference type="SUPFAM" id="SSF50156">
    <property type="entry name" value="PDZ domain-like"/>
    <property type="match status" value="1"/>
</dbReference>
<accession>A0A9D0ZJ86</accession>
<dbReference type="InterPro" id="IPR009003">
    <property type="entry name" value="Peptidase_S1_PA"/>
</dbReference>
<reference evidence="6" key="2">
    <citation type="journal article" date="2021" name="PeerJ">
        <title>Extensive microbial diversity within the chicken gut microbiome revealed by metagenomics and culture.</title>
        <authorList>
            <person name="Gilroy R."/>
            <person name="Ravi A."/>
            <person name="Getino M."/>
            <person name="Pursley I."/>
            <person name="Horton D.L."/>
            <person name="Alikhan N.F."/>
            <person name="Baker D."/>
            <person name="Gharbi K."/>
            <person name="Hall N."/>
            <person name="Watson M."/>
            <person name="Adriaenssens E.M."/>
            <person name="Foster-Nyarko E."/>
            <person name="Jarju S."/>
            <person name="Secka A."/>
            <person name="Antonio M."/>
            <person name="Oren A."/>
            <person name="Chaudhuri R.R."/>
            <person name="La Ragione R."/>
            <person name="Hildebrand F."/>
            <person name="Pallen M.J."/>
        </authorList>
    </citation>
    <scope>NUCLEOTIDE SEQUENCE</scope>
    <source>
        <strain evidence="6">ChiSjej1B19-3389</strain>
    </source>
</reference>
<evidence type="ECO:0000259" key="5">
    <source>
        <dbReference type="Pfam" id="PF13180"/>
    </source>
</evidence>
<evidence type="ECO:0000256" key="1">
    <source>
        <dbReference type="ARBA" id="ARBA00022670"/>
    </source>
</evidence>
<organism evidence="6 7">
    <name type="scientific">Candidatus Scatavimonas merdigallinarum</name>
    <dbReference type="NCBI Taxonomy" id="2840914"/>
    <lineage>
        <taxon>Bacteria</taxon>
        <taxon>Bacillati</taxon>
        <taxon>Bacillota</taxon>
        <taxon>Clostridia</taxon>
        <taxon>Eubacteriales</taxon>
        <taxon>Oscillospiraceae</taxon>
        <taxon>Oscillospiraceae incertae sedis</taxon>
        <taxon>Candidatus Scatavimonas</taxon>
    </lineage>
</organism>
<feature type="region of interest" description="Disordered" evidence="3">
    <location>
        <begin position="1"/>
        <end position="91"/>
    </location>
</feature>
<evidence type="ECO:0000256" key="4">
    <source>
        <dbReference type="SAM" id="Phobius"/>
    </source>
</evidence>
<dbReference type="PANTHER" id="PTHR43343">
    <property type="entry name" value="PEPTIDASE S12"/>
    <property type="match status" value="1"/>
</dbReference>
<dbReference type="InterPro" id="IPR051201">
    <property type="entry name" value="Chloro_Bact_Ser_Proteases"/>
</dbReference>
<dbReference type="Proteomes" id="UP000886787">
    <property type="component" value="Unassembled WGS sequence"/>
</dbReference>
<keyword evidence="4" id="KW-0812">Transmembrane</keyword>
<dbReference type="GO" id="GO:0004252">
    <property type="term" value="F:serine-type endopeptidase activity"/>
    <property type="evidence" value="ECO:0007669"/>
    <property type="project" value="InterPro"/>
</dbReference>
<gene>
    <name evidence="6" type="ORF">IAD32_03935</name>
</gene>
<evidence type="ECO:0000313" key="7">
    <source>
        <dbReference type="Proteomes" id="UP000886787"/>
    </source>
</evidence>
<keyword evidence="2" id="KW-0378">Hydrolase</keyword>
<dbReference type="AlphaFoldDB" id="A0A9D0ZJ86"/>
<dbReference type="EMBL" id="DVFW01000021">
    <property type="protein sequence ID" value="HIQ80416.1"/>
    <property type="molecule type" value="Genomic_DNA"/>
</dbReference>
<proteinExistence type="predicted"/>
<feature type="domain" description="PDZ" evidence="5">
    <location>
        <begin position="483"/>
        <end position="565"/>
    </location>
</feature>
<comment type="caution">
    <text evidence="6">The sequence shown here is derived from an EMBL/GenBank/DDBJ whole genome shotgun (WGS) entry which is preliminary data.</text>
</comment>
<evidence type="ECO:0000256" key="3">
    <source>
        <dbReference type="SAM" id="MobiDB-lite"/>
    </source>
</evidence>
<dbReference type="SUPFAM" id="SSF50494">
    <property type="entry name" value="Trypsin-like serine proteases"/>
    <property type="match status" value="1"/>
</dbReference>
<dbReference type="PRINTS" id="PR00834">
    <property type="entry name" value="PROTEASES2C"/>
</dbReference>
<feature type="transmembrane region" description="Helical" evidence="4">
    <location>
        <begin position="171"/>
        <end position="192"/>
    </location>
</feature>
<dbReference type="Gene3D" id="2.40.10.120">
    <property type="match status" value="1"/>
</dbReference>
<name>A0A9D0ZJ86_9FIRM</name>
<keyword evidence="4" id="KW-1133">Transmembrane helix</keyword>
<dbReference type="InterPro" id="IPR036034">
    <property type="entry name" value="PDZ_sf"/>
</dbReference>
<evidence type="ECO:0000256" key="2">
    <source>
        <dbReference type="ARBA" id="ARBA00022801"/>
    </source>
</evidence>
<dbReference type="Pfam" id="PF13180">
    <property type="entry name" value="PDZ_2"/>
    <property type="match status" value="1"/>
</dbReference>
<reference evidence="6" key="1">
    <citation type="submission" date="2020-10" db="EMBL/GenBank/DDBJ databases">
        <authorList>
            <person name="Gilroy R."/>
        </authorList>
    </citation>
    <scope>NUCLEOTIDE SEQUENCE</scope>
    <source>
        <strain evidence="6">ChiSjej1B19-3389</strain>
    </source>
</reference>
<dbReference type="InterPro" id="IPR001940">
    <property type="entry name" value="Peptidase_S1C"/>
</dbReference>
<dbReference type="CDD" id="cd06779">
    <property type="entry name" value="cpPDZ_Deg_HtrA-like"/>
    <property type="match status" value="1"/>
</dbReference>